<evidence type="ECO:0000256" key="9">
    <source>
        <dbReference type="RuleBase" id="RU369079"/>
    </source>
</evidence>
<comment type="caution">
    <text evidence="9">Lacks conserved residue(s) required for the propagation of feature annotation.</text>
</comment>
<dbReference type="PANTHER" id="PTHR35011">
    <property type="entry name" value="2,3-DIKETO-L-GULONATE TRAP TRANSPORTER SMALL PERMEASE PROTEIN YIAM"/>
    <property type="match status" value="1"/>
</dbReference>
<dbReference type="Pfam" id="PF04290">
    <property type="entry name" value="DctQ"/>
    <property type="match status" value="1"/>
</dbReference>
<keyword evidence="6 9" id="KW-1133">Transmembrane helix</keyword>
<keyword evidence="2 9" id="KW-0813">Transport</keyword>
<comment type="subunit">
    <text evidence="9">The complex comprises the extracytoplasmic solute receptor protein and the two transmembrane proteins.</text>
</comment>
<keyword evidence="4 9" id="KW-0997">Cell inner membrane</keyword>
<feature type="transmembrane region" description="Helical" evidence="9">
    <location>
        <begin position="22"/>
        <end position="42"/>
    </location>
</feature>
<dbReference type="RefSeq" id="WP_192149729.1">
    <property type="nucleotide sequence ID" value="NZ_JACYXI010000014.1"/>
</dbReference>
<comment type="function">
    <text evidence="9">Part of the tripartite ATP-independent periplasmic (TRAP) transport system.</text>
</comment>
<name>A0ABR9CRT1_9HYPH</name>
<evidence type="ECO:0000256" key="7">
    <source>
        <dbReference type="ARBA" id="ARBA00023136"/>
    </source>
</evidence>
<evidence type="ECO:0000256" key="6">
    <source>
        <dbReference type="ARBA" id="ARBA00022989"/>
    </source>
</evidence>
<gene>
    <name evidence="11" type="ORF">IG616_18725</name>
</gene>
<protein>
    <recommendedName>
        <fullName evidence="9">TRAP transporter small permease protein</fullName>
    </recommendedName>
</protein>
<dbReference type="InterPro" id="IPR055348">
    <property type="entry name" value="DctQ"/>
</dbReference>
<evidence type="ECO:0000256" key="8">
    <source>
        <dbReference type="ARBA" id="ARBA00038436"/>
    </source>
</evidence>
<keyword evidence="7 9" id="KW-0472">Membrane</keyword>
<dbReference type="EMBL" id="JACYXI010000014">
    <property type="protein sequence ID" value="MBD8893586.1"/>
    <property type="molecule type" value="Genomic_DNA"/>
</dbReference>
<reference evidence="12" key="1">
    <citation type="submission" date="2020-09" db="EMBL/GenBank/DDBJ databases">
        <title>The genome sequence of strain Labrenzia suaedae 4C16A.</title>
        <authorList>
            <person name="Liu Y."/>
        </authorList>
    </citation>
    <scope>NUCLEOTIDE SEQUENCE [LARGE SCALE GENOMIC DNA]</scope>
    <source>
        <strain evidence="12">4C16A</strain>
    </source>
</reference>
<evidence type="ECO:0000256" key="4">
    <source>
        <dbReference type="ARBA" id="ARBA00022519"/>
    </source>
</evidence>
<evidence type="ECO:0000256" key="2">
    <source>
        <dbReference type="ARBA" id="ARBA00022448"/>
    </source>
</evidence>
<reference evidence="11 12" key="2">
    <citation type="journal article" date="2021" name="Int. J. Syst. Evol. Microbiol.">
        <title>Roseibium litorale sp. nov., isolated from a tidal flat sediment and proposal for the reclassification of Labrenzia polysiphoniae as Roseibium polysiphoniae comb. nov.</title>
        <authorList>
            <person name="Liu Y."/>
            <person name="Pei T."/>
            <person name="Du J."/>
            <person name="Chao M."/>
            <person name="Deng M.R."/>
            <person name="Zhu H."/>
        </authorList>
    </citation>
    <scope>NUCLEOTIDE SEQUENCE [LARGE SCALE GENOMIC DNA]</scope>
    <source>
        <strain evidence="11 12">4C16A</strain>
    </source>
</reference>
<accession>A0ABR9CRT1</accession>
<dbReference type="Proteomes" id="UP000632063">
    <property type="component" value="Unassembled WGS sequence"/>
</dbReference>
<feature type="transmembrane region" description="Helical" evidence="9">
    <location>
        <begin position="100"/>
        <end position="124"/>
    </location>
</feature>
<feature type="domain" description="Tripartite ATP-independent periplasmic transporters DctQ component" evidence="10">
    <location>
        <begin position="38"/>
        <end position="169"/>
    </location>
</feature>
<organism evidence="11 12">
    <name type="scientific">Roseibium litorale</name>
    <dbReference type="NCBI Taxonomy" id="2803841"/>
    <lineage>
        <taxon>Bacteria</taxon>
        <taxon>Pseudomonadati</taxon>
        <taxon>Pseudomonadota</taxon>
        <taxon>Alphaproteobacteria</taxon>
        <taxon>Hyphomicrobiales</taxon>
        <taxon>Stappiaceae</taxon>
        <taxon>Roseibium</taxon>
    </lineage>
</organism>
<comment type="caution">
    <text evidence="11">The sequence shown here is derived from an EMBL/GenBank/DDBJ whole genome shotgun (WGS) entry which is preliminary data.</text>
</comment>
<evidence type="ECO:0000256" key="5">
    <source>
        <dbReference type="ARBA" id="ARBA00022692"/>
    </source>
</evidence>
<comment type="subcellular location">
    <subcellularLocation>
        <location evidence="1 9">Cell inner membrane</location>
        <topology evidence="1 9">Multi-pass membrane protein</topology>
    </subcellularLocation>
</comment>
<dbReference type="PANTHER" id="PTHR35011:SF2">
    <property type="entry name" value="2,3-DIKETO-L-GULONATE TRAP TRANSPORTER SMALL PERMEASE PROTEIN YIAM"/>
    <property type="match status" value="1"/>
</dbReference>
<evidence type="ECO:0000313" key="12">
    <source>
        <dbReference type="Proteomes" id="UP000632063"/>
    </source>
</evidence>
<evidence type="ECO:0000313" key="11">
    <source>
        <dbReference type="EMBL" id="MBD8893586.1"/>
    </source>
</evidence>
<keyword evidence="12" id="KW-1185">Reference proteome</keyword>
<evidence type="ECO:0000259" key="10">
    <source>
        <dbReference type="Pfam" id="PF04290"/>
    </source>
</evidence>
<evidence type="ECO:0000256" key="1">
    <source>
        <dbReference type="ARBA" id="ARBA00004429"/>
    </source>
</evidence>
<keyword evidence="3" id="KW-1003">Cell membrane</keyword>
<proteinExistence type="inferred from homology"/>
<evidence type="ECO:0000256" key="3">
    <source>
        <dbReference type="ARBA" id="ARBA00022475"/>
    </source>
</evidence>
<feature type="transmembrane region" description="Helical" evidence="9">
    <location>
        <begin position="144"/>
        <end position="166"/>
    </location>
</feature>
<dbReference type="InterPro" id="IPR007387">
    <property type="entry name" value="TRAP_DctQ"/>
</dbReference>
<comment type="similarity">
    <text evidence="8 9">Belongs to the TRAP transporter small permease family.</text>
</comment>
<sequence length="175" mass="18704">MSKPHQGEVEQSTSRLPLGIDLIIRAGGVLSAGLILVMLAVTTVNVIGRYALGNPFRGAEEFTGYLVVSLVMAGAAEAYRRGDHIAIDFLRSSRIPALRHISGVLYHASVLAFALILGVTGWHTASFSRDFESYSAGYLETPMWIPQSALVLGAVLLGLAAFGRLIQVFMGRSAS</sequence>
<keyword evidence="5 9" id="KW-0812">Transmembrane</keyword>